<gene>
    <name evidence="2" type="ORF">ANN_08519</name>
</gene>
<protein>
    <submittedName>
        <fullName evidence="2">Uncharacterized protein</fullName>
    </submittedName>
</protein>
<proteinExistence type="predicted"/>
<evidence type="ECO:0000256" key="1">
    <source>
        <dbReference type="SAM" id="MobiDB-lite"/>
    </source>
</evidence>
<reference evidence="2 3" key="1">
    <citation type="journal article" date="2022" name="Allergy">
        <title>Genome assembly and annotation of Periplaneta americana reveal a comprehensive cockroach allergen profile.</title>
        <authorList>
            <person name="Wang L."/>
            <person name="Xiong Q."/>
            <person name="Saelim N."/>
            <person name="Wang L."/>
            <person name="Nong W."/>
            <person name="Wan A.T."/>
            <person name="Shi M."/>
            <person name="Liu X."/>
            <person name="Cao Q."/>
            <person name="Hui J.H.L."/>
            <person name="Sookrung N."/>
            <person name="Leung T.F."/>
            <person name="Tungtrongchitr A."/>
            <person name="Tsui S.K.W."/>
        </authorList>
    </citation>
    <scope>NUCLEOTIDE SEQUENCE [LARGE SCALE GENOMIC DNA]</scope>
    <source>
        <strain evidence="2">PWHHKU_190912</strain>
    </source>
</reference>
<evidence type="ECO:0000313" key="3">
    <source>
        <dbReference type="Proteomes" id="UP001148838"/>
    </source>
</evidence>
<comment type="caution">
    <text evidence="2">The sequence shown here is derived from an EMBL/GenBank/DDBJ whole genome shotgun (WGS) entry which is preliminary data.</text>
</comment>
<feature type="region of interest" description="Disordered" evidence="1">
    <location>
        <begin position="163"/>
        <end position="188"/>
    </location>
</feature>
<dbReference type="EMBL" id="JAJSOF020000017">
    <property type="protein sequence ID" value="KAJ4440378.1"/>
    <property type="molecule type" value="Genomic_DNA"/>
</dbReference>
<accession>A0ABQ8T2A8</accession>
<organism evidence="2 3">
    <name type="scientific">Periplaneta americana</name>
    <name type="common">American cockroach</name>
    <name type="synonym">Blatta americana</name>
    <dbReference type="NCBI Taxonomy" id="6978"/>
    <lineage>
        <taxon>Eukaryota</taxon>
        <taxon>Metazoa</taxon>
        <taxon>Ecdysozoa</taxon>
        <taxon>Arthropoda</taxon>
        <taxon>Hexapoda</taxon>
        <taxon>Insecta</taxon>
        <taxon>Pterygota</taxon>
        <taxon>Neoptera</taxon>
        <taxon>Polyneoptera</taxon>
        <taxon>Dictyoptera</taxon>
        <taxon>Blattodea</taxon>
        <taxon>Blattoidea</taxon>
        <taxon>Blattidae</taxon>
        <taxon>Blattinae</taxon>
        <taxon>Periplaneta</taxon>
    </lineage>
</organism>
<evidence type="ECO:0000313" key="2">
    <source>
        <dbReference type="EMBL" id="KAJ4440378.1"/>
    </source>
</evidence>
<name>A0ABQ8T2A8_PERAM</name>
<sequence length="188" mass="21989">MVNAQRRRYQRTRGDDALCQHRKSFYEEAKRGYQTTIQQEKIKSWKEYCSITTITNPRNAMYKIASGKIRNSCTLSTLRKGDGTYTKGLADTMNHMMNQFTQDDDEERDNEYHRHIRLTTNQPPSTYDDILFIEEKIRDVIDRMDDKKALGEDGITNLKQRLLGRDHQAGGDHRTGEDHQKGWSEEAV</sequence>
<keyword evidence="3" id="KW-1185">Reference proteome</keyword>
<dbReference type="Proteomes" id="UP001148838">
    <property type="component" value="Unassembled WGS sequence"/>
</dbReference>